<dbReference type="InterPro" id="IPR028350">
    <property type="entry name" value="DNAC/IstB-like"/>
</dbReference>
<dbReference type="PANTHER" id="PTHR30050">
    <property type="entry name" value="CHROMOSOMAL REPLICATION INITIATOR PROTEIN DNAA"/>
    <property type="match status" value="1"/>
</dbReference>
<dbReference type="CDD" id="cd00009">
    <property type="entry name" value="AAA"/>
    <property type="match status" value="1"/>
</dbReference>
<dbReference type="EMBL" id="FNHQ01000032">
    <property type="protein sequence ID" value="SDN24159.1"/>
    <property type="molecule type" value="Genomic_DNA"/>
</dbReference>
<dbReference type="InterPro" id="IPR003593">
    <property type="entry name" value="AAA+_ATPase"/>
</dbReference>
<reference evidence="2 3" key="1">
    <citation type="submission" date="2016-10" db="EMBL/GenBank/DDBJ databases">
        <authorList>
            <person name="de Groot N.N."/>
        </authorList>
    </citation>
    <scope>NUCLEOTIDE SEQUENCE [LARGE SCALE GENOMIC DNA]</scope>
    <source>
        <strain evidence="2 3">DSM 16981</strain>
    </source>
</reference>
<keyword evidence="3" id="KW-1185">Reference proteome</keyword>
<sequence>MNDSLFESIEQSCRSLRLDFSSAEFAALAEELEFSEEAATAVKLVLEHLQEKKKQTTVRTLLRLSRLPLKDPKTFENFDFSVIRGKNADRLRKLQTLSAIYAHKNLAFIGPAGTGKTHLAQALGYECCHHGLKTYFIKMTELRDRFITARQVGKTARVLNGLVRPSCLIIDEVGHCEFDKENTRLFFDLIDRRYNKEGSYNIIFTSNKNPSAWRDNFNEDDALLCALDRIFDDATVFTIKGNSFRGNDLETISLQTTRVKAPTSSERPTL</sequence>
<dbReference type="Pfam" id="PF01695">
    <property type="entry name" value="IstB_IS21"/>
    <property type="match status" value="1"/>
</dbReference>
<name>A0A1G9ZRX5_9FIRM</name>
<accession>A0A1G9ZRX5</accession>
<feature type="domain" description="AAA+ ATPase" evidence="1">
    <location>
        <begin position="102"/>
        <end position="237"/>
    </location>
</feature>
<evidence type="ECO:0000259" key="1">
    <source>
        <dbReference type="SMART" id="SM00382"/>
    </source>
</evidence>
<dbReference type="AlphaFoldDB" id="A0A1G9ZRX5"/>
<protein>
    <submittedName>
        <fullName evidence="2">DNA replication protein DnaC</fullName>
    </submittedName>
</protein>
<dbReference type="PANTHER" id="PTHR30050:SF4">
    <property type="entry name" value="ATP-BINDING PROTEIN RV3427C IN INSERTION SEQUENCE-RELATED"/>
    <property type="match status" value="1"/>
</dbReference>
<dbReference type="GO" id="GO:0005524">
    <property type="term" value="F:ATP binding"/>
    <property type="evidence" value="ECO:0007669"/>
    <property type="project" value="InterPro"/>
</dbReference>
<dbReference type="InterPro" id="IPR002611">
    <property type="entry name" value="IstB_ATP-bd"/>
</dbReference>
<dbReference type="OrthoDB" id="1634151at2"/>
<evidence type="ECO:0000313" key="3">
    <source>
        <dbReference type="Proteomes" id="UP000199309"/>
    </source>
</evidence>
<dbReference type="SUPFAM" id="SSF52540">
    <property type="entry name" value="P-loop containing nucleoside triphosphate hydrolases"/>
    <property type="match status" value="1"/>
</dbReference>
<dbReference type="Gene3D" id="3.40.50.300">
    <property type="entry name" value="P-loop containing nucleotide triphosphate hydrolases"/>
    <property type="match status" value="1"/>
</dbReference>
<gene>
    <name evidence="2" type="ORF">SAMN05660299_02389</name>
</gene>
<dbReference type="STRING" id="349095.SAMN05660299_02389"/>
<dbReference type="GO" id="GO:0006260">
    <property type="term" value="P:DNA replication"/>
    <property type="evidence" value="ECO:0007669"/>
    <property type="project" value="TreeGrafter"/>
</dbReference>
<evidence type="ECO:0000313" key="2">
    <source>
        <dbReference type="EMBL" id="SDN24159.1"/>
    </source>
</evidence>
<dbReference type="InterPro" id="IPR027417">
    <property type="entry name" value="P-loop_NTPase"/>
</dbReference>
<dbReference type="RefSeq" id="WP_091652254.1">
    <property type="nucleotide sequence ID" value="NZ_FNHQ01000032.1"/>
</dbReference>
<dbReference type="Proteomes" id="UP000199309">
    <property type="component" value="Unassembled WGS sequence"/>
</dbReference>
<proteinExistence type="predicted"/>
<dbReference type="SMART" id="SM00382">
    <property type="entry name" value="AAA"/>
    <property type="match status" value="1"/>
</dbReference>
<dbReference type="PIRSF" id="PIRSF003073">
    <property type="entry name" value="DNAC_TnpB_IstB"/>
    <property type="match status" value="1"/>
</dbReference>
<organism evidence="2 3">
    <name type="scientific">Megasphaera paucivorans</name>
    <dbReference type="NCBI Taxonomy" id="349095"/>
    <lineage>
        <taxon>Bacteria</taxon>
        <taxon>Bacillati</taxon>
        <taxon>Bacillota</taxon>
        <taxon>Negativicutes</taxon>
        <taxon>Veillonellales</taxon>
        <taxon>Veillonellaceae</taxon>
        <taxon>Megasphaera</taxon>
    </lineage>
</organism>